<feature type="transmembrane region" description="Helical" evidence="2">
    <location>
        <begin position="849"/>
        <end position="867"/>
    </location>
</feature>
<dbReference type="InterPro" id="IPR011990">
    <property type="entry name" value="TPR-like_helical_dom_sf"/>
</dbReference>
<evidence type="ECO:0000256" key="2">
    <source>
        <dbReference type="SAM" id="Phobius"/>
    </source>
</evidence>
<dbReference type="EMBL" id="MUHD01000042">
    <property type="protein sequence ID" value="OXB02021.1"/>
    <property type="molecule type" value="Genomic_DNA"/>
</dbReference>
<feature type="domain" description="CHAT" evidence="3">
    <location>
        <begin position="584"/>
        <end position="839"/>
    </location>
</feature>
<protein>
    <recommendedName>
        <fullName evidence="3">CHAT domain-containing protein</fullName>
    </recommendedName>
</protein>
<dbReference type="Gene3D" id="1.25.40.10">
    <property type="entry name" value="Tetratricopeptide repeat domain"/>
    <property type="match status" value="1"/>
</dbReference>
<comment type="caution">
    <text evidence="4">The sequence shown here is derived from an EMBL/GenBank/DDBJ whole genome shotgun (WGS) entry which is preliminary data.</text>
</comment>
<dbReference type="SUPFAM" id="SSF48452">
    <property type="entry name" value="TPR-like"/>
    <property type="match status" value="1"/>
</dbReference>
<dbReference type="InterPro" id="IPR024983">
    <property type="entry name" value="CHAT_dom"/>
</dbReference>
<keyword evidence="5" id="KW-1185">Reference proteome</keyword>
<dbReference type="Pfam" id="PF12770">
    <property type="entry name" value="CHAT"/>
    <property type="match status" value="1"/>
</dbReference>
<sequence length="886" mass="102684">MNLYRIYVFIFLFINLSVFGQNQEDKIYNAVDSFTAHPSIKAIQDLSNVEAAFWKNPNPKTKEELMAIVVLNCNKGYYENLFGLTQNAVSSYEKAWQVFQKNKLGNYDIIEFCLKPLGNLYTVLGDYDSAENTIKQYYFIANTSKIYPDAQKQKFAAILNLSNVYQGSGKISMAIELLENTLKTENLSNLQKGILWNNLGNNYLLSSTENLMRPEILKKAEKTFEASIKYLEKEKGQSETLSNSYRNLASMNRQWQRFDLTDSYMQKAEKLFLETPNQQPRKLAKLYYEKALLFFDERKYDESSNEITRIFKTLIPNYNSKNILPNQNQLYTETVLADALDLQAEMLKSKQPKKALEAFELSFYIEDLLKNNLVYENSKILMQLRSRNRTEKCISIYSELFKKESKTQYLEEAFQLSERTKSGILQRYRSNFKTASAEEKQLLQELQNFNNAILKEQQKGNSANISRINNFIKKQNELMISLKRVQFKNADYVPEKCDLKGLFSKLEKDKAVMVYYFMGFENQYFFTLQNNTISLNRLNTTHTSIPKIVQFVEYFNDANAVTNDISGYNKCGKQVFDILKLPNNSINKNLIIVPDGILNFLPFEALITQESNTTNFAKMHYLLNDFKIAYNTSASIYLNSKPVLKSDKTVLGIFPVFEKSSFELRYSKKELASIRNNFKGKYLENADATFNNFKNNASNYSILHLSTHASSGDIETPASIKFYDREILYSELYNLHINPDLVVLSACETGIGKLYKAEGAMSVARGFQFAGAQNLMFSLWKVNDFTTSVFMTDFYKNVKNNVSYFEANTNAKREYLNDKSIPNAKKSPYYWSSFVYYGSISGEEKSGNYIYYVISFLIVIGLFLVFNQHRKWKIFTKFSKKRNTKK</sequence>
<dbReference type="RefSeq" id="WP_089059545.1">
    <property type="nucleotide sequence ID" value="NZ_MUHD01000042.1"/>
</dbReference>
<dbReference type="Proteomes" id="UP000198381">
    <property type="component" value="Unassembled WGS sequence"/>
</dbReference>
<evidence type="ECO:0000313" key="5">
    <source>
        <dbReference type="Proteomes" id="UP000198381"/>
    </source>
</evidence>
<evidence type="ECO:0000259" key="3">
    <source>
        <dbReference type="Pfam" id="PF12770"/>
    </source>
</evidence>
<proteinExistence type="predicted"/>
<name>A0ABX4CQU6_9FLAO</name>
<dbReference type="PANTHER" id="PTHR10098">
    <property type="entry name" value="RAPSYN-RELATED"/>
    <property type="match status" value="1"/>
</dbReference>
<evidence type="ECO:0000256" key="1">
    <source>
        <dbReference type="SAM" id="Coils"/>
    </source>
</evidence>
<organism evidence="4 5">
    <name type="scientific">Flavobacterium plurextorum</name>
    <dbReference type="NCBI Taxonomy" id="1114867"/>
    <lineage>
        <taxon>Bacteria</taxon>
        <taxon>Pseudomonadati</taxon>
        <taxon>Bacteroidota</taxon>
        <taxon>Flavobacteriia</taxon>
        <taxon>Flavobacteriales</taxon>
        <taxon>Flavobacteriaceae</taxon>
        <taxon>Flavobacterium</taxon>
    </lineage>
</organism>
<reference evidence="4 5" key="1">
    <citation type="submission" date="2016-11" db="EMBL/GenBank/DDBJ databases">
        <title>Whole genomes of Flavobacteriaceae.</title>
        <authorList>
            <person name="Stine C."/>
            <person name="Li C."/>
            <person name="Tadesse D."/>
        </authorList>
    </citation>
    <scope>NUCLEOTIDE SEQUENCE [LARGE SCALE GENOMIC DNA]</scope>
    <source>
        <strain evidence="4 5">CCUG 60112</strain>
    </source>
</reference>
<evidence type="ECO:0000313" key="4">
    <source>
        <dbReference type="EMBL" id="OXB02021.1"/>
    </source>
</evidence>
<feature type="coiled-coil region" evidence="1">
    <location>
        <begin position="425"/>
        <end position="459"/>
    </location>
</feature>
<keyword evidence="2" id="KW-0812">Transmembrane</keyword>
<gene>
    <name evidence="4" type="ORF">B0A81_19425</name>
</gene>
<keyword evidence="2" id="KW-1133">Transmembrane helix</keyword>
<accession>A0ABX4CQU6</accession>
<keyword evidence="1" id="KW-0175">Coiled coil</keyword>
<keyword evidence="2" id="KW-0472">Membrane</keyword>